<dbReference type="PANTHER" id="PTHR43845">
    <property type="entry name" value="BLR5969 PROTEIN"/>
    <property type="match status" value="1"/>
</dbReference>
<gene>
    <name evidence="1" type="ORF">Sant_0820</name>
</gene>
<dbReference type="HOGENOM" id="CLU_039419_0_0_6"/>
<protein>
    <submittedName>
        <fullName evidence="1">Uncharacterized protein</fullName>
    </submittedName>
</protein>
<dbReference type="PATRIC" id="fig|1239307.3.peg.879"/>
<dbReference type="PANTHER" id="PTHR43845:SF1">
    <property type="entry name" value="BLR5969 PROTEIN"/>
    <property type="match status" value="1"/>
</dbReference>
<evidence type="ECO:0000313" key="1">
    <source>
        <dbReference type="EMBL" id="AHF75903.1"/>
    </source>
</evidence>
<dbReference type="Gene3D" id="3.40.50.12780">
    <property type="entry name" value="N-terminal domain of ligase-like"/>
    <property type="match status" value="1"/>
</dbReference>
<sequence length="433" mass="48070">MIVYSLPQLVAIARHASPFYRRLYRNLGPTFQLETLPIARFEDVMRAVHADFRSLFTRERLSGMFYTTSGTTGRPKATLFGREEWRTINRLLAMTHWRNGLLRDGDVVLNLSEPGSASFMAVHRVVDLFAGRCAEIPLGCDRDYDDIIAHYQAFNANVITGMNPTFLGLAHRLLATQGPDPRITRLLGGGQHLMGLQPALLREAFPNATLYPFLYGTTEVGQVAWSAAPTEQNAYQPFSEICTVEIVDSTSGDVIRRPDVKGALVVTSYVRLQAPAIRMDTGDNALWRDPPDAPGARFALCGRRFVNRYPLAAAELNSRQVGALIKGLLPHLPLLMLWLEITGCGDRPQVTIALSLYGLAAPPADLERRVLMAWENVAPAIAAEVQRQHLPPPRVRLVDFSYFAQACKRKIPPIVDKRLAPRHGGNPLPGQPH</sequence>
<name>W0HUS1_9GAMM</name>
<dbReference type="Proteomes" id="UP000019028">
    <property type="component" value="Chromosome"/>
</dbReference>
<dbReference type="SUPFAM" id="SSF56801">
    <property type="entry name" value="Acetyl-CoA synthetase-like"/>
    <property type="match status" value="1"/>
</dbReference>
<dbReference type="RefSeq" id="WP_025421036.1">
    <property type="nucleotide sequence ID" value="NZ_CP006569.1"/>
</dbReference>
<proteinExistence type="predicted"/>
<dbReference type="OrthoDB" id="580775at2"/>
<dbReference type="InterPro" id="IPR042099">
    <property type="entry name" value="ANL_N_sf"/>
</dbReference>
<evidence type="ECO:0000313" key="2">
    <source>
        <dbReference type="Proteomes" id="UP000019028"/>
    </source>
</evidence>
<dbReference type="KEGG" id="sod:Sant_0820"/>
<dbReference type="EMBL" id="CP006569">
    <property type="protein sequence ID" value="AHF75903.1"/>
    <property type="molecule type" value="Genomic_DNA"/>
</dbReference>
<dbReference type="AlphaFoldDB" id="W0HUS1"/>
<keyword evidence="2" id="KW-1185">Reference proteome</keyword>
<reference evidence="1 2" key="1">
    <citation type="journal article" date="2014" name="Genome Biol. Evol.">
        <title>Genome degeneration and adaptation in a nascent stage of symbiosis.</title>
        <authorList>
            <person name="Oakeson K.F."/>
            <person name="Gil R."/>
            <person name="Clayton A.L."/>
            <person name="Dunn D.M."/>
            <person name="von Niederhausern A.C."/>
            <person name="Hamil C."/>
            <person name="Aoyagi A."/>
            <person name="Duval B."/>
            <person name="Baca A."/>
            <person name="Silva F.J."/>
            <person name="Vallier A."/>
            <person name="Jackson D.G."/>
            <person name="Latorre A."/>
            <person name="Weiss R.B."/>
            <person name="Heddi A."/>
            <person name="Moya A."/>
            <person name="Dale C."/>
        </authorList>
    </citation>
    <scope>NUCLEOTIDE SEQUENCE [LARGE SCALE GENOMIC DNA]</scope>
    <source>
        <strain evidence="1 2">HS1</strain>
    </source>
</reference>
<accession>W0HUS1</accession>
<organism evidence="1 2">
    <name type="scientific">Sodalis praecaptivus</name>
    <dbReference type="NCBI Taxonomy" id="1239307"/>
    <lineage>
        <taxon>Bacteria</taxon>
        <taxon>Pseudomonadati</taxon>
        <taxon>Pseudomonadota</taxon>
        <taxon>Gammaproteobacteria</taxon>
        <taxon>Enterobacterales</taxon>
        <taxon>Bruguierivoracaceae</taxon>
        <taxon>Sodalis</taxon>
    </lineage>
</organism>